<dbReference type="Proteomes" id="UP001500841">
    <property type="component" value="Unassembled WGS sequence"/>
</dbReference>
<dbReference type="Pfam" id="PF12762">
    <property type="entry name" value="DDE_Tnp_IS1595"/>
    <property type="match status" value="1"/>
</dbReference>
<dbReference type="SUPFAM" id="SSF57783">
    <property type="entry name" value="Zinc beta-ribbon"/>
    <property type="match status" value="1"/>
</dbReference>
<dbReference type="SMART" id="SM01126">
    <property type="entry name" value="DDE_Tnp_IS1595"/>
    <property type="match status" value="1"/>
</dbReference>
<organism evidence="2 3">
    <name type="scientific">Mucilaginibacter panaciglaebae</name>
    <dbReference type="NCBI Taxonomy" id="502331"/>
    <lineage>
        <taxon>Bacteria</taxon>
        <taxon>Pseudomonadati</taxon>
        <taxon>Bacteroidota</taxon>
        <taxon>Sphingobacteriia</taxon>
        <taxon>Sphingobacteriales</taxon>
        <taxon>Sphingobacteriaceae</taxon>
        <taxon>Mucilaginibacter</taxon>
    </lineage>
</organism>
<name>A0ABP7WST5_9SPHI</name>
<keyword evidence="3" id="KW-1185">Reference proteome</keyword>
<accession>A0ABP7WST5</accession>
<dbReference type="RefSeq" id="WP_345103294.1">
    <property type="nucleotide sequence ID" value="NZ_BAABCV010000006.1"/>
</dbReference>
<sequence>MKDIHFKSILDLVKVFPDERSAHEYLAGQRWSDGVIECPHCEHDKAYVFRDGIRYECCSCKKQFTAKTGTVMEASKLPTIKWIFAMYLILHKKGISSVQLAKDIHVTQKTAWFILHRIRTAFGHDAEKRNLTGEVEIDECFIGAKNKNRHYSKRMKYKELTGRTFPDKTTVFGMYERDTRTVRAMVVSRKEFRSLGRIITYNIQPGATLMTDDWNGYNGAIDKIYTRYSIDHSKWKYVDGEITTNRMENFWSHFKRGLHGTYIRVTPKHLNKYVKEFEFRFNNRNLGEQQQINAIIKRMNCRIKYKDLIAA</sequence>
<dbReference type="EMBL" id="BAABCV010000006">
    <property type="protein sequence ID" value="GAA4095957.1"/>
    <property type="molecule type" value="Genomic_DNA"/>
</dbReference>
<proteinExistence type="predicted"/>
<dbReference type="InterPro" id="IPR024445">
    <property type="entry name" value="Tnp_ISXO2-like"/>
</dbReference>
<evidence type="ECO:0000313" key="3">
    <source>
        <dbReference type="Proteomes" id="UP001500841"/>
    </source>
</evidence>
<comment type="caution">
    <text evidence="2">The sequence shown here is derived from an EMBL/GenBank/DDBJ whole genome shotgun (WGS) entry which is preliminary data.</text>
</comment>
<evidence type="ECO:0000313" key="2">
    <source>
        <dbReference type="EMBL" id="GAA4095957.1"/>
    </source>
</evidence>
<dbReference type="Pfam" id="PF12760">
    <property type="entry name" value="Zn_ribbon_IS1595"/>
    <property type="match status" value="1"/>
</dbReference>
<dbReference type="InterPro" id="IPR053164">
    <property type="entry name" value="IS1016-like_transposase"/>
</dbReference>
<evidence type="ECO:0000259" key="1">
    <source>
        <dbReference type="SMART" id="SM01126"/>
    </source>
</evidence>
<protein>
    <submittedName>
        <fullName evidence="2">IS1595 family transposase</fullName>
    </submittedName>
</protein>
<gene>
    <name evidence="2" type="ORF">GCM10022392_18860</name>
</gene>
<reference evidence="3" key="1">
    <citation type="journal article" date="2019" name="Int. J. Syst. Evol. Microbiol.">
        <title>The Global Catalogue of Microorganisms (GCM) 10K type strain sequencing project: providing services to taxonomists for standard genome sequencing and annotation.</title>
        <authorList>
            <consortium name="The Broad Institute Genomics Platform"/>
            <consortium name="The Broad Institute Genome Sequencing Center for Infectious Disease"/>
            <person name="Wu L."/>
            <person name="Ma J."/>
        </authorList>
    </citation>
    <scope>NUCLEOTIDE SEQUENCE [LARGE SCALE GENOMIC DNA]</scope>
    <source>
        <strain evidence="3">JCM 17085</strain>
    </source>
</reference>
<dbReference type="PANTHER" id="PTHR47163:SF2">
    <property type="entry name" value="SI:DKEY-17M8.2"/>
    <property type="match status" value="1"/>
</dbReference>
<feature type="domain" description="ISXO2-like transposase" evidence="1">
    <location>
        <begin position="130"/>
        <end position="282"/>
    </location>
</feature>
<dbReference type="NCBIfam" id="NF033547">
    <property type="entry name" value="transpos_IS1595"/>
    <property type="match status" value="1"/>
</dbReference>
<dbReference type="PANTHER" id="PTHR47163">
    <property type="entry name" value="DDE_TNP_IS1595 DOMAIN-CONTAINING PROTEIN"/>
    <property type="match status" value="1"/>
</dbReference>
<dbReference type="InterPro" id="IPR024442">
    <property type="entry name" value="Transposase_Zn_ribbon"/>
</dbReference>